<dbReference type="EMBL" id="BT039091">
    <property type="protein sequence ID" value="ACF84096.1"/>
    <property type="molecule type" value="mRNA"/>
</dbReference>
<organism evidence="1">
    <name type="scientific">Zea mays</name>
    <name type="common">Maize</name>
    <dbReference type="NCBI Taxonomy" id="4577"/>
    <lineage>
        <taxon>Eukaryota</taxon>
        <taxon>Viridiplantae</taxon>
        <taxon>Streptophyta</taxon>
        <taxon>Embryophyta</taxon>
        <taxon>Tracheophyta</taxon>
        <taxon>Spermatophyta</taxon>
        <taxon>Magnoliopsida</taxon>
        <taxon>Liliopsida</taxon>
        <taxon>Poales</taxon>
        <taxon>Poaceae</taxon>
        <taxon>PACMAD clade</taxon>
        <taxon>Panicoideae</taxon>
        <taxon>Andropogonodae</taxon>
        <taxon>Andropogoneae</taxon>
        <taxon>Tripsacinae</taxon>
        <taxon>Zea</taxon>
    </lineage>
</organism>
<sequence length="32" mass="3411">MKRIAHGWAGIVPAFAFLQEAVGNNKILVSAT</sequence>
<accession>B4FPQ3</accession>
<proteinExistence type="evidence at transcript level"/>
<dbReference type="AlphaFoldDB" id="B4FPQ3"/>
<protein>
    <submittedName>
        <fullName evidence="1">Uncharacterized protein</fullName>
    </submittedName>
</protein>
<reference evidence="1" key="1">
    <citation type="journal article" date="2009" name="PLoS Genet.">
        <title>Sequencing, mapping, and analysis of 27,455 maize full-length cDNAs.</title>
        <authorList>
            <person name="Soderlund C."/>
            <person name="Descour A."/>
            <person name="Kudrna D."/>
            <person name="Bomhoff M."/>
            <person name="Boyd L."/>
            <person name="Currie J."/>
            <person name="Angelova A."/>
            <person name="Collura K."/>
            <person name="Wissotski M."/>
            <person name="Ashley E."/>
            <person name="Morrow D."/>
            <person name="Fernandes J."/>
            <person name="Walbot V."/>
            <person name="Yu Y."/>
        </authorList>
    </citation>
    <scope>NUCLEOTIDE SEQUENCE</scope>
    <source>
        <strain evidence="1">B73</strain>
    </source>
</reference>
<evidence type="ECO:0000313" key="1">
    <source>
        <dbReference type="EMBL" id="ACF84096.1"/>
    </source>
</evidence>
<name>B4FPQ3_MAIZE</name>